<feature type="compositionally biased region" description="Basic and acidic residues" evidence="1">
    <location>
        <begin position="203"/>
        <end position="229"/>
    </location>
</feature>
<dbReference type="EMBL" id="JAODUP010000026">
    <property type="protein sequence ID" value="KAK2167616.1"/>
    <property type="molecule type" value="Genomic_DNA"/>
</dbReference>
<organism evidence="3 4">
    <name type="scientific">Paralvinella palmiformis</name>
    <dbReference type="NCBI Taxonomy" id="53620"/>
    <lineage>
        <taxon>Eukaryota</taxon>
        <taxon>Metazoa</taxon>
        <taxon>Spiralia</taxon>
        <taxon>Lophotrochozoa</taxon>
        <taxon>Annelida</taxon>
        <taxon>Polychaeta</taxon>
        <taxon>Sedentaria</taxon>
        <taxon>Canalipalpata</taxon>
        <taxon>Terebellida</taxon>
        <taxon>Terebelliformia</taxon>
        <taxon>Alvinellidae</taxon>
        <taxon>Paralvinella</taxon>
    </lineage>
</organism>
<reference evidence="3" key="1">
    <citation type="journal article" date="2023" name="Mol. Biol. Evol.">
        <title>Third-Generation Sequencing Reveals the Adaptive Role of the Epigenome in Three Deep-Sea Polychaetes.</title>
        <authorList>
            <person name="Perez M."/>
            <person name="Aroh O."/>
            <person name="Sun Y."/>
            <person name="Lan Y."/>
            <person name="Juniper S.K."/>
            <person name="Young C.R."/>
            <person name="Angers B."/>
            <person name="Qian P.Y."/>
        </authorList>
    </citation>
    <scope>NUCLEOTIDE SEQUENCE</scope>
    <source>
        <strain evidence="3">P08H-3</strain>
    </source>
</reference>
<feature type="region of interest" description="Disordered" evidence="1">
    <location>
        <begin position="197"/>
        <end position="247"/>
    </location>
</feature>
<gene>
    <name evidence="3" type="ORF">LSH36_26g14021</name>
</gene>
<feature type="region of interest" description="Disordered" evidence="1">
    <location>
        <begin position="1"/>
        <end position="33"/>
    </location>
</feature>
<comment type="caution">
    <text evidence="3">The sequence shown here is derived from an EMBL/GenBank/DDBJ whole genome shotgun (WGS) entry which is preliminary data.</text>
</comment>
<evidence type="ECO:0000313" key="4">
    <source>
        <dbReference type="Proteomes" id="UP001208570"/>
    </source>
</evidence>
<keyword evidence="2" id="KW-0472">Membrane</keyword>
<sequence>MMEFGSHVKVAPSTQLPANTKPETNKRQRLFPKWPPRTRPKRRHVYNTRRRREAEFLLVNRSGYSFISLLGLLFIVGGSALTWYGTRSEVKDLLLIGPGSVVIGFVFVVVGIVFVARFFYYRCYADRFVLGSEEGAPPEMVPPPADDVLYDHEMTNVQQVIIPPVCYHNVNDITNDDRSVVVVVAVPECTWRVSSYSSPKKTAQTEHDQPAKDIGKDTTGKQCQMRDDSGPNNKQYSRLDSGYGGVF</sequence>
<keyword evidence="2" id="KW-0812">Transmembrane</keyword>
<dbReference type="AlphaFoldDB" id="A0AAD9KAJ8"/>
<dbReference type="Proteomes" id="UP001208570">
    <property type="component" value="Unassembled WGS sequence"/>
</dbReference>
<evidence type="ECO:0000256" key="1">
    <source>
        <dbReference type="SAM" id="MobiDB-lite"/>
    </source>
</evidence>
<feature type="compositionally biased region" description="Polar residues" evidence="1">
    <location>
        <begin position="12"/>
        <end position="22"/>
    </location>
</feature>
<protein>
    <submittedName>
        <fullName evidence="3">Uncharacterized protein</fullName>
    </submittedName>
</protein>
<accession>A0AAD9KAJ8</accession>
<evidence type="ECO:0000256" key="2">
    <source>
        <dbReference type="SAM" id="Phobius"/>
    </source>
</evidence>
<name>A0AAD9KAJ8_9ANNE</name>
<keyword evidence="2" id="KW-1133">Transmembrane helix</keyword>
<evidence type="ECO:0000313" key="3">
    <source>
        <dbReference type="EMBL" id="KAK2167616.1"/>
    </source>
</evidence>
<feature type="transmembrane region" description="Helical" evidence="2">
    <location>
        <begin position="96"/>
        <end position="120"/>
    </location>
</feature>
<proteinExistence type="predicted"/>
<keyword evidence="4" id="KW-1185">Reference proteome</keyword>
<feature type="transmembrane region" description="Helical" evidence="2">
    <location>
        <begin position="58"/>
        <end position="84"/>
    </location>
</feature>